<feature type="non-terminal residue" evidence="2">
    <location>
        <position position="250"/>
    </location>
</feature>
<organism evidence="2">
    <name type="scientific">marine sediment metagenome</name>
    <dbReference type="NCBI Taxonomy" id="412755"/>
    <lineage>
        <taxon>unclassified sequences</taxon>
        <taxon>metagenomes</taxon>
        <taxon>ecological metagenomes</taxon>
    </lineage>
</organism>
<dbReference type="Pfam" id="PF01844">
    <property type="entry name" value="HNH"/>
    <property type="match status" value="1"/>
</dbReference>
<reference evidence="2" key="1">
    <citation type="journal article" date="2014" name="Front. Microbiol.">
        <title>High frequency of phylogenetically diverse reductive dehalogenase-homologous genes in deep subseafloor sedimentary metagenomes.</title>
        <authorList>
            <person name="Kawai M."/>
            <person name="Futagami T."/>
            <person name="Toyoda A."/>
            <person name="Takaki Y."/>
            <person name="Nishi S."/>
            <person name="Hori S."/>
            <person name="Arai W."/>
            <person name="Tsubouchi T."/>
            <person name="Morono Y."/>
            <person name="Uchiyama I."/>
            <person name="Ito T."/>
            <person name="Fujiyama A."/>
            <person name="Inagaki F."/>
            <person name="Takami H."/>
        </authorList>
    </citation>
    <scope>NUCLEOTIDE SEQUENCE</scope>
    <source>
        <strain evidence="2">Expedition CK06-06</strain>
    </source>
</reference>
<name>X1ISG0_9ZZZZ</name>
<dbReference type="EMBL" id="BARU01029622">
    <property type="protein sequence ID" value="GAH69024.1"/>
    <property type="molecule type" value="Genomic_DNA"/>
</dbReference>
<sequence length="250" mass="29203">MAITLKRQLTNEEKERVLEIHGRTCFATGHTIPDDEPIHFDHIRAFADEGQSELDNIAPMCERHNKAKGALPLEDFRVKLRLQDFFSRGDELTLQHLLEYLKAKDDIDTYGENVLVEEHANQVHVESNVISESYVLYECPLTKWKYFYATLPVAILNSDDARDEVKGLQPRYLIFKKVFEMYRHFQHAPVLQPSIVRVHKGKILVFDGQHKIAALLWTRRRVFECKIYLDVDVRKLNQTNISAHDKFSQT</sequence>
<dbReference type="Gene3D" id="1.10.30.50">
    <property type="match status" value="1"/>
</dbReference>
<accession>X1ISG0</accession>
<protein>
    <recommendedName>
        <fullName evidence="1">HNH domain-containing protein</fullName>
    </recommendedName>
</protein>
<proteinExistence type="predicted"/>
<dbReference type="InterPro" id="IPR002711">
    <property type="entry name" value="HNH"/>
</dbReference>
<dbReference type="GO" id="GO:0003676">
    <property type="term" value="F:nucleic acid binding"/>
    <property type="evidence" value="ECO:0007669"/>
    <property type="project" value="InterPro"/>
</dbReference>
<evidence type="ECO:0000313" key="2">
    <source>
        <dbReference type="EMBL" id="GAH69024.1"/>
    </source>
</evidence>
<dbReference type="CDD" id="cd00085">
    <property type="entry name" value="HNHc"/>
    <property type="match status" value="1"/>
</dbReference>
<gene>
    <name evidence="2" type="ORF">S03H2_47089</name>
</gene>
<dbReference type="GO" id="GO:0004519">
    <property type="term" value="F:endonuclease activity"/>
    <property type="evidence" value="ECO:0007669"/>
    <property type="project" value="InterPro"/>
</dbReference>
<dbReference type="AlphaFoldDB" id="X1ISG0"/>
<dbReference type="InterPro" id="IPR003615">
    <property type="entry name" value="HNH_nuc"/>
</dbReference>
<evidence type="ECO:0000259" key="1">
    <source>
        <dbReference type="Pfam" id="PF01844"/>
    </source>
</evidence>
<feature type="domain" description="HNH" evidence="1">
    <location>
        <begin position="32"/>
        <end position="69"/>
    </location>
</feature>
<comment type="caution">
    <text evidence="2">The sequence shown here is derived from an EMBL/GenBank/DDBJ whole genome shotgun (WGS) entry which is preliminary data.</text>
</comment>
<dbReference type="GO" id="GO:0008270">
    <property type="term" value="F:zinc ion binding"/>
    <property type="evidence" value="ECO:0007669"/>
    <property type="project" value="InterPro"/>
</dbReference>